<gene>
    <name evidence="1" type="ORF">N6H18_04775</name>
</gene>
<evidence type="ECO:0000313" key="1">
    <source>
        <dbReference type="EMBL" id="UXP33262.1"/>
    </source>
</evidence>
<dbReference type="PROSITE" id="PS51257">
    <property type="entry name" value="PROKAR_LIPOPROTEIN"/>
    <property type="match status" value="1"/>
</dbReference>
<keyword evidence="2" id="KW-1185">Reference proteome</keyword>
<evidence type="ECO:0000313" key="2">
    <source>
        <dbReference type="Proteomes" id="UP001065174"/>
    </source>
</evidence>
<dbReference type="Proteomes" id="UP001065174">
    <property type="component" value="Chromosome"/>
</dbReference>
<sequence>MPKTISYLFLLVSICLISSCKSTPDKISSSEESSTDKMYLPKAGGEANAILVVMDTTDWNGALGQSIRDALSAYVPGLPQNEPYFKVRNINPLKFNSIIQRGTNIIMVHTLDGRGRQSQQMEKYYSEESLEKIRKDSSLYMLPQKDVYAKGQDIVHLFGQTKMQLAAHIKTNEKLLRNYFLKVENDRIAGRLFKVREKQIEKRLAEEYDFTMNIPYGYEVAKALPDFVWIRLLDPAFERDIFVYFQPYTGNAPFDDVLGKREEISSMFMRDIEKPDLYMTLQDTLSQVKEVNFKGKYAKEARGLWKFSDFSAGGPFVSYMFVDEGQKRLYYLEGYVYNPGDDKRVPMQEMEMILQTFTSGLSL</sequence>
<proteinExistence type="predicted"/>
<accession>A0ABY6CRX3</accession>
<protein>
    <submittedName>
        <fullName evidence="1">DUF4837 family protein</fullName>
    </submittedName>
</protein>
<reference evidence="1" key="1">
    <citation type="submission" date="2022-09" db="EMBL/GenBank/DDBJ databases">
        <title>Comparative genomics and taxonomic characterization of three novel marine species of genus Reichenbachiella exhibiting antioxidant and polysaccharide degradation activities.</title>
        <authorList>
            <person name="Muhammad N."/>
            <person name="Lee Y.-J."/>
            <person name="Ko J."/>
            <person name="Kim S.-G."/>
        </authorList>
    </citation>
    <scope>NUCLEOTIDE SEQUENCE</scope>
    <source>
        <strain evidence="1">BKB1-1</strain>
    </source>
</reference>
<dbReference type="Pfam" id="PF16125">
    <property type="entry name" value="DUF4837"/>
    <property type="match status" value="1"/>
</dbReference>
<organism evidence="1 2">
    <name type="scientific">Reichenbachiella agarivorans</name>
    <dbReference type="NCBI Taxonomy" id="2979464"/>
    <lineage>
        <taxon>Bacteria</taxon>
        <taxon>Pseudomonadati</taxon>
        <taxon>Bacteroidota</taxon>
        <taxon>Cytophagia</taxon>
        <taxon>Cytophagales</taxon>
        <taxon>Reichenbachiellaceae</taxon>
        <taxon>Reichenbachiella</taxon>
    </lineage>
</organism>
<name>A0ABY6CRX3_9BACT</name>
<dbReference type="InterPro" id="IPR032286">
    <property type="entry name" value="DUF4837"/>
</dbReference>
<dbReference type="RefSeq" id="WP_262310691.1">
    <property type="nucleotide sequence ID" value="NZ_CP106679.1"/>
</dbReference>
<dbReference type="EMBL" id="CP106679">
    <property type="protein sequence ID" value="UXP33262.1"/>
    <property type="molecule type" value="Genomic_DNA"/>
</dbReference>